<name>F9SY74_VIBOR</name>
<comment type="caution">
    <text evidence="3">The sequence shown here is derived from an EMBL/GenBank/DDBJ whole genome shotgun (WGS) entry which is preliminary data.</text>
</comment>
<dbReference type="EMBL" id="AFWH01000073">
    <property type="protein sequence ID" value="EGU46000.1"/>
    <property type="molecule type" value="Genomic_DNA"/>
</dbReference>
<proteinExistence type="predicted"/>
<dbReference type="InterPro" id="IPR000073">
    <property type="entry name" value="AB_hydrolase_1"/>
</dbReference>
<dbReference type="InterPro" id="IPR050266">
    <property type="entry name" value="AB_hydrolase_sf"/>
</dbReference>
<dbReference type="OrthoDB" id="9779853at2"/>
<dbReference type="GO" id="GO:0016787">
    <property type="term" value="F:hydrolase activity"/>
    <property type="evidence" value="ECO:0007669"/>
    <property type="project" value="UniProtKB-KW"/>
</dbReference>
<dbReference type="PATRIC" id="fig|675816.5.peg.3852"/>
<dbReference type="PANTHER" id="PTHR43798">
    <property type="entry name" value="MONOACYLGLYCEROL LIPASE"/>
    <property type="match status" value="1"/>
</dbReference>
<dbReference type="InterPro" id="IPR029058">
    <property type="entry name" value="AB_hydrolase_fold"/>
</dbReference>
<dbReference type="Pfam" id="PF00561">
    <property type="entry name" value="Abhydrolase_1"/>
    <property type="match status" value="1"/>
</dbReference>
<reference evidence="3 4" key="1">
    <citation type="journal article" date="2012" name="Int. J. Syst. Evol. Microbiol.">
        <title>Vibrio caribbeanicus sp. nov., isolated from the marine sponge Scleritoderma cyanea.</title>
        <authorList>
            <person name="Hoffmann M."/>
            <person name="Monday S.R."/>
            <person name="Allard M.W."/>
            <person name="Strain E.A."/>
            <person name="Whittaker P."/>
            <person name="Naum M."/>
            <person name="McCarthy P.J."/>
            <person name="Lopez J.V."/>
            <person name="Fischer M."/>
            <person name="Brown E.W."/>
        </authorList>
    </citation>
    <scope>NUCLEOTIDE SEQUENCE [LARGE SCALE GENOMIC DNA]</scope>
    <source>
        <strain evidence="4">CIP 102891 / ATCC 33934</strain>
    </source>
</reference>
<evidence type="ECO:0000259" key="2">
    <source>
        <dbReference type="Pfam" id="PF00561"/>
    </source>
</evidence>
<evidence type="ECO:0000313" key="3">
    <source>
        <dbReference type="EMBL" id="EGU46000.1"/>
    </source>
</evidence>
<sequence length="281" mass="32027">MNDRNPLIVHRDNYQLQVEQHGTGPHLLIIGSVNYYKKVIPESLHDYFTCVYVDHRGFSKCDASHPLESVSLDTITRDIQAICDSLNLTKISVLGHSGHAYMAMHFASNTKINIEKLIVVSAAPSLSGDMQEKQFAHWLENASEQRKKLLDTSMAKLESDIAKQPERKFAHICRRFGPMRWKDASFDEFSLWDDVEMNTSLLDTLWGEIFRDIELTQFSSNLDAIVINGELDFSIAPIEVWESIEGAFNSLQLIKLEGVSHTPMLEVPEKFVDTILSIFKR</sequence>
<dbReference type="STRING" id="675816.VIA_000753"/>
<dbReference type="RefSeq" id="WP_004418485.1">
    <property type="nucleotide sequence ID" value="NZ_ACZV01000004.1"/>
</dbReference>
<protein>
    <submittedName>
        <fullName evidence="3">Proline iminopeptidase</fullName>
    </submittedName>
</protein>
<organism evidence="3 4">
    <name type="scientific">Vibrio orientalis CIP 102891 = ATCC 33934</name>
    <dbReference type="NCBI Taxonomy" id="675816"/>
    <lineage>
        <taxon>Bacteria</taxon>
        <taxon>Pseudomonadati</taxon>
        <taxon>Pseudomonadota</taxon>
        <taxon>Gammaproteobacteria</taxon>
        <taxon>Vibrionales</taxon>
        <taxon>Vibrionaceae</taxon>
        <taxon>Vibrio</taxon>
        <taxon>Vibrio oreintalis group</taxon>
    </lineage>
</organism>
<dbReference type="eggNOG" id="COG1647">
    <property type="taxonomic scope" value="Bacteria"/>
</dbReference>
<dbReference type="AlphaFoldDB" id="F9SY74"/>
<evidence type="ECO:0000313" key="4">
    <source>
        <dbReference type="Proteomes" id="UP000002817"/>
    </source>
</evidence>
<accession>F9SY74</accession>
<dbReference type="Gene3D" id="3.40.50.1820">
    <property type="entry name" value="alpha/beta hydrolase"/>
    <property type="match status" value="1"/>
</dbReference>
<dbReference type="GO" id="GO:0016020">
    <property type="term" value="C:membrane"/>
    <property type="evidence" value="ECO:0007669"/>
    <property type="project" value="TreeGrafter"/>
</dbReference>
<gene>
    <name evidence="3" type="ORF">VIOR3934_13167</name>
</gene>
<dbReference type="PANTHER" id="PTHR43798:SF31">
    <property type="entry name" value="AB HYDROLASE SUPERFAMILY PROTEIN YCLE"/>
    <property type="match status" value="1"/>
</dbReference>
<feature type="domain" description="AB hydrolase-1" evidence="2">
    <location>
        <begin position="31"/>
        <end position="266"/>
    </location>
</feature>
<dbReference type="Proteomes" id="UP000002817">
    <property type="component" value="Unassembled WGS sequence"/>
</dbReference>
<dbReference type="SUPFAM" id="SSF53474">
    <property type="entry name" value="alpha/beta-Hydrolases"/>
    <property type="match status" value="1"/>
</dbReference>
<keyword evidence="1" id="KW-0378">Hydrolase</keyword>
<evidence type="ECO:0000256" key="1">
    <source>
        <dbReference type="ARBA" id="ARBA00022801"/>
    </source>
</evidence>